<sequence>MKQALYQCGGHKPIYFLTDGNIIPIVVPFVTIDPICCHCPANA</sequence>
<evidence type="ECO:0000313" key="1">
    <source>
        <dbReference type="EMBL" id="JAD28578.1"/>
    </source>
</evidence>
<accession>A0A0A8YS01</accession>
<reference evidence="1" key="2">
    <citation type="journal article" date="2015" name="Data Brief">
        <title>Shoot transcriptome of the giant reed, Arundo donax.</title>
        <authorList>
            <person name="Barrero R.A."/>
            <person name="Guerrero F.D."/>
            <person name="Moolhuijzen P."/>
            <person name="Goolsby J.A."/>
            <person name="Tidwell J."/>
            <person name="Bellgard S.E."/>
            <person name="Bellgard M.I."/>
        </authorList>
    </citation>
    <scope>NUCLEOTIDE SEQUENCE</scope>
    <source>
        <tissue evidence="1">Shoot tissue taken approximately 20 cm above the soil surface</tissue>
    </source>
</reference>
<dbReference type="EMBL" id="GBRH01269317">
    <property type="protein sequence ID" value="JAD28578.1"/>
    <property type="molecule type" value="Transcribed_RNA"/>
</dbReference>
<dbReference type="AlphaFoldDB" id="A0A0A8YS01"/>
<organism evidence="1">
    <name type="scientific">Arundo donax</name>
    <name type="common">Giant reed</name>
    <name type="synonym">Donax arundinaceus</name>
    <dbReference type="NCBI Taxonomy" id="35708"/>
    <lineage>
        <taxon>Eukaryota</taxon>
        <taxon>Viridiplantae</taxon>
        <taxon>Streptophyta</taxon>
        <taxon>Embryophyta</taxon>
        <taxon>Tracheophyta</taxon>
        <taxon>Spermatophyta</taxon>
        <taxon>Magnoliopsida</taxon>
        <taxon>Liliopsida</taxon>
        <taxon>Poales</taxon>
        <taxon>Poaceae</taxon>
        <taxon>PACMAD clade</taxon>
        <taxon>Arundinoideae</taxon>
        <taxon>Arundineae</taxon>
        <taxon>Arundo</taxon>
    </lineage>
</organism>
<reference evidence="1" key="1">
    <citation type="submission" date="2014-09" db="EMBL/GenBank/DDBJ databases">
        <authorList>
            <person name="Magalhaes I.L.F."/>
            <person name="Oliveira U."/>
            <person name="Santos F.R."/>
            <person name="Vidigal T.H.D.A."/>
            <person name="Brescovit A.D."/>
            <person name="Santos A.J."/>
        </authorList>
    </citation>
    <scope>NUCLEOTIDE SEQUENCE</scope>
    <source>
        <tissue evidence="1">Shoot tissue taken approximately 20 cm above the soil surface</tissue>
    </source>
</reference>
<proteinExistence type="predicted"/>
<protein>
    <submittedName>
        <fullName evidence="1">Uncharacterized protein</fullName>
    </submittedName>
</protein>
<name>A0A0A8YS01_ARUDO</name>